<protein>
    <submittedName>
        <fullName evidence="15">G-protein coupled receptors family 1 profile domain-containing protein</fullName>
    </submittedName>
</protein>
<organism evidence="14 15">
    <name type="scientific">Globodera rostochiensis</name>
    <name type="common">Golden nematode worm</name>
    <name type="synonym">Heterodera rostochiensis</name>
    <dbReference type="NCBI Taxonomy" id="31243"/>
    <lineage>
        <taxon>Eukaryota</taxon>
        <taxon>Metazoa</taxon>
        <taxon>Ecdysozoa</taxon>
        <taxon>Nematoda</taxon>
        <taxon>Chromadorea</taxon>
        <taxon>Rhabditida</taxon>
        <taxon>Tylenchina</taxon>
        <taxon>Tylenchomorpha</taxon>
        <taxon>Tylenchoidea</taxon>
        <taxon>Heteroderidae</taxon>
        <taxon>Heteroderinae</taxon>
        <taxon>Globodera</taxon>
    </lineage>
</organism>
<evidence type="ECO:0000313" key="15">
    <source>
        <dbReference type="WBParaSite" id="Gr19_v10_g5214.t1"/>
    </source>
</evidence>
<evidence type="ECO:0000256" key="2">
    <source>
        <dbReference type="ARBA" id="ARBA00022475"/>
    </source>
</evidence>
<evidence type="ECO:0000256" key="8">
    <source>
        <dbReference type="ARBA" id="ARBA00023170"/>
    </source>
</evidence>
<dbReference type="GO" id="GO:0071880">
    <property type="term" value="P:adenylate cyclase-activating adrenergic receptor signaling pathway"/>
    <property type="evidence" value="ECO:0007669"/>
    <property type="project" value="TreeGrafter"/>
</dbReference>
<keyword evidence="6 12" id="KW-0472">Membrane</keyword>
<feature type="transmembrane region" description="Helical" evidence="12">
    <location>
        <begin position="517"/>
        <end position="536"/>
    </location>
</feature>
<dbReference type="PROSITE" id="PS00237">
    <property type="entry name" value="G_PROTEIN_RECEP_F1_1"/>
    <property type="match status" value="1"/>
</dbReference>
<evidence type="ECO:0000256" key="10">
    <source>
        <dbReference type="RuleBase" id="RU000688"/>
    </source>
</evidence>
<keyword evidence="9 10" id="KW-0807">Transducer</keyword>
<evidence type="ECO:0000256" key="7">
    <source>
        <dbReference type="ARBA" id="ARBA00023157"/>
    </source>
</evidence>
<keyword evidence="7" id="KW-1015">Disulfide bond</keyword>
<dbReference type="GO" id="GO:0043410">
    <property type="term" value="P:positive regulation of MAPK cascade"/>
    <property type="evidence" value="ECO:0007669"/>
    <property type="project" value="TreeGrafter"/>
</dbReference>
<keyword evidence="2" id="KW-1003">Cell membrane</keyword>
<dbReference type="Proteomes" id="UP000887572">
    <property type="component" value="Unplaced"/>
</dbReference>
<dbReference type="PRINTS" id="PR00237">
    <property type="entry name" value="GPCRRHODOPSN"/>
</dbReference>
<proteinExistence type="inferred from homology"/>
<dbReference type="InterPro" id="IPR000276">
    <property type="entry name" value="GPCR_Rhodpsn"/>
</dbReference>
<dbReference type="PROSITE" id="PS50262">
    <property type="entry name" value="G_PROTEIN_RECEP_F1_2"/>
    <property type="match status" value="1"/>
</dbReference>
<evidence type="ECO:0000256" key="11">
    <source>
        <dbReference type="SAM" id="MobiDB-lite"/>
    </source>
</evidence>
<comment type="subcellular location">
    <subcellularLocation>
        <location evidence="1">Cell membrane</location>
        <topology evidence="1">Multi-pass membrane protein</topology>
    </subcellularLocation>
</comment>
<feature type="transmembrane region" description="Helical" evidence="12">
    <location>
        <begin position="172"/>
        <end position="203"/>
    </location>
</feature>
<evidence type="ECO:0000256" key="1">
    <source>
        <dbReference type="ARBA" id="ARBA00004651"/>
    </source>
</evidence>
<evidence type="ECO:0000256" key="12">
    <source>
        <dbReference type="SAM" id="Phobius"/>
    </source>
</evidence>
<evidence type="ECO:0000313" key="14">
    <source>
        <dbReference type="Proteomes" id="UP000887572"/>
    </source>
</evidence>
<feature type="transmembrane region" description="Helical" evidence="12">
    <location>
        <begin position="223"/>
        <end position="245"/>
    </location>
</feature>
<dbReference type="Pfam" id="PF00001">
    <property type="entry name" value="7tm_1"/>
    <property type="match status" value="1"/>
</dbReference>
<dbReference type="GO" id="GO:0004993">
    <property type="term" value="F:G protein-coupled serotonin receptor activity"/>
    <property type="evidence" value="ECO:0007669"/>
    <property type="project" value="UniProtKB-ARBA"/>
</dbReference>
<accession>A0A914HZH1</accession>
<dbReference type="InterPro" id="IPR017452">
    <property type="entry name" value="GPCR_Rhodpsn_7TM"/>
</dbReference>
<dbReference type="PANTHER" id="PTHR24248">
    <property type="entry name" value="ADRENERGIC RECEPTOR-RELATED G-PROTEIN COUPLED RECEPTOR"/>
    <property type="match status" value="1"/>
</dbReference>
<dbReference type="Gene3D" id="1.20.1070.10">
    <property type="entry name" value="Rhodopsin 7-helix transmembrane proteins"/>
    <property type="match status" value="2"/>
</dbReference>
<evidence type="ECO:0000256" key="9">
    <source>
        <dbReference type="ARBA" id="ARBA00023224"/>
    </source>
</evidence>
<dbReference type="WBParaSite" id="Gr19_v10_g5214.t1">
    <property type="protein sequence ID" value="Gr19_v10_g5214.t1"/>
    <property type="gene ID" value="Gr19_v10_g5214"/>
</dbReference>
<feature type="transmembrane region" description="Helical" evidence="12">
    <location>
        <begin position="144"/>
        <end position="166"/>
    </location>
</feature>
<feature type="compositionally biased region" description="Polar residues" evidence="11">
    <location>
        <begin position="428"/>
        <end position="441"/>
    </location>
</feature>
<feature type="region of interest" description="Disordered" evidence="11">
    <location>
        <begin position="1"/>
        <end position="38"/>
    </location>
</feature>
<evidence type="ECO:0000256" key="3">
    <source>
        <dbReference type="ARBA" id="ARBA00022692"/>
    </source>
</evidence>
<keyword evidence="5 10" id="KW-0297">G-protein coupled receptor</keyword>
<evidence type="ECO:0000259" key="13">
    <source>
        <dbReference type="PROSITE" id="PS50262"/>
    </source>
</evidence>
<comment type="similarity">
    <text evidence="10">Belongs to the G-protein coupled receptor 1 family.</text>
</comment>
<evidence type="ECO:0000256" key="6">
    <source>
        <dbReference type="ARBA" id="ARBA00023136"/>
    </source>
</evidence>
<dbReference type="SUPFAM" id="SSF81321">
    <property type="entry name" value="Family A G protein-coupled receptor-like"/>
    <property type="match status" value="1"/>
</dbReference>
<keyword evidence="14" id="KW-1185">Reference proteome</keyword>
<keyword evidence="8 10" id="KW-0675">Receptor</keyword>
<reference evidence="15" key="1">
    <citation type="submission" date="2022-11" db="UniProtKB">
        <authorList>
            <consortium name="WormBaseParasite"/>
        </authorList>
    </citation>
    <scope>IDENTIFICATION</scope>
</reference>
<feature type="compositionally biased region" description="Polar residues" evidence="11">
    <location>
        <begin position="22"/>
        <end position="31"/>
    </location>
</feature>
<dbReference type="SMART" id="SM01381">
    <property type="entry name" value="7TM_GPCR_Srsx"/>
    <property type="match status" value="1"/>
</dbReference>
<dbReference type="AlphaFoldDB" id="A0A914HZH1"/>
<feature type="transmembrane region" description="Helical" evidence="12">
    <location>
        <begin position="283"/>
        <end position="303"/>
    </location>
</feature>
<feature type="region of interest" description="Disordered" evidence="11">
    <location>
        <begin position="253"/>
        <end position="273"/>
    </location>
</feature>
<feature type="transmembrane region" description="Helical" evidence="12">
    <location>
        <begin position="480"/>
        <end position="505"/>
    </location>
</feature>
<keyword evidence="3 10" id="KW-0812">Transmembrane</keyword>
<feature type="region of interest" description="Disordered" evidence="11">
    <location>
        <begin position="425"/>
        <end position="473"/>
    </location>
</feature>
<dbReference type="PANTHER" id="PTHR24248:SF199">
    <property type="entry name" value="IP13425P-RELATED"/>
    <property type="match status" value="1"/>
</dbReference>
<sequence length="599" mass="65494">MASSVSRSSPPPPPQIPLPSRQFASPSNLSHPKSVSSTSLLPSSLHHFPSRPAEAVLSHPSKFPTSNIRRINIKAKVCASMSPWVLPPTTSPSPLTLPPGHSLLLSALSVFLFALLISLAFSGNSLVIAAIFYDRKLRRQPENLFLVSLAVSDLFVSGLVMVFAAANDLLGHWPFGAVFCQFWICVDITCCTASILNLCAIALDRFVHISRPMRYTRFINRRVICWAICAIWLLSAFVGTAQIAFGAMNKGGNGEDGQRDGRERGNKDIERKSQCQLSLSPSYAVFSSLLSFFLPATLMLFLYSKLYMYARKHARSIQAQLKQATSLLILQLASDRVRQVVVRPSSEMRPAAARTALHCAASIATASEATPPTSVANGTYSNGESFVSVAAKREADSALVDATFRQGTPVLNAILRTTGPNCPEADANSWNDSNFSGKKLSNNNNNNNPSEHNAALSPITSPQRGAGGGRSLSSDQKARVTLGVIMGTFLLCWTPFFVVNVWWSLQPQLFPPLLFQAVTWLGYANSSLNPVIYGIFNRDFRRAFSRIVAKLLHCLREERFSPRRRKCAANLNNNSENNNGGAKNGRGWQSLRLLLPNSD</sequence>
<dbReference type="GO" id="GO:0005886">
    <property type="term" value="C:plasma membrane"/>
    <property type="evidence" value="ECO:0007669"/>
    <property type="project" value="UniProtKB-SubCell"/>
</dbReference>
<feature type="compositionally biased region" description="Basic and acidic residues" evidence="11">
    <location>
        <begin position="256"/>
        <end position="273"/>
    </location>
</feature>
<feature type="transmembrane region" description="Helical" evidence="12">
    <location>
        <begin position="103"/>
        <end position="132"/>
    </location>
</feature>
<name>A0A914HZH1_GLORO</name>
<evidence type="ECO:0000256" key="5">
    <source>
        <dbReference type="ARBA" id="ARBA00023040"/>
    </source>
</evidence>
<evidence type="ECO:0000256" key="4">
    <source>
        <dbReference type="ARBA" id="ARBA00022989"/>
    </source>
</evidence>
<feature type="domain" description="G-protein coupled receptors family 1 profile" evidence="13">
    <location>
        <begin position="123"/>
        <end position="533"/>
    </location>
</feature>
<keyword evidence="4 12" id="KW-1133">Transmembrane helix</keyword>